<dbReference type="AlphaFoldDB" id="A0A7Y6UQT1"/>
<name>A0A7Y6UQT1_9HYPH</name>
<accession>A0A7Y6UQT1</accession>
<gene>
    <name evidence="1" type="ORF">HT585_24280</name>
</gene>
<dbReference type="EMBL" id="JABWDU010000007">
    <property type="protein sequence ID" value="NVD41988.1"/>
    <property type="molecule type" value="Genomic_DNA"/>
</dbReference>
<evidence type="ECO:0000313" key="2">
    <source>
        <dbReference type="Proteomes" id="UP000520198"/>
    </source>
</evidence>
<protein>
    <submittedName>
        <fullName evidence="1">Uncharacterized protein</fullName>
    </submittedName>
</protein>
<keyword evidence="2" id="KW-1185">Reference proteome</keyword>
<dbReference type="Proteomes" id="UP000520198">
    <property type="component" value="Unassembled WGS sequence"/>
</dbReference>
<proteinExistence type="predicted"/>
<sequence>MPQIVFLADEENPRSVTWVSLTEAVNIAGKKLRFSSAKLSTTDADLAKDVTAGLGWLWDERRIDFAIFPGTGLVPSDFEVFYDRY</sequence>
<reference evidence="1 2" key="1">
    <citation type="submission" date="2020-06" db="EMBL/GenBank/DDBJ databases">
        <authorList>
            <person name="Grouzdev D.S."/>
        </authorList>
    </citation>
    <scope>NUCLEOTIDE SEQUENCE [LARGE SCALE GENOMIC DNA]</scope>
    <source>
        <strain evidence="1 2">HO-A22</strain>
    </source>
</reference>
<dbReference type="RefSeq" id="WP_176355352.1">
    <property type="nucleotide sequence ID" value="NZ_JABWDU010000007.1"/>
</dbReference>
<evidence type="ECO:0000313" key="1">
    <source>
        <dbReference type="EMBL" id="NVD41988.1"/>
    </source>
</evidence>
<comment type="caution">
    <text evidence="1">The sequence shown here is derived from an EMBL/GenBank/DDBJ whole genome shotgun (WGS) entry which is preliminary data.</text>
</comment>
<organism evidence="1 2">
    <name type="scientific">Ensifer oleiphilus</name>
    <dbReference type="NCBI Taxonomy" id="2742698"/>
    <lineage>
        <taxon>Bacteria</taxon>
        <taxon>Pseudomonadati</taxon>
        <taxon>Pseudomonadota</taxon>
        <taxon>Alphaproteobacteria</taxon>
        <taxon>Hyphomicrobiales</taxon>
        <taxon>Rhizobiaceae</taxon>
        <taxon>Sinorhizobium/Ensifer group</taxon>
        <taxon>Ensifer</taxon>
    </lineage>
</organism>